<comment type="subcellular location">
    <subcellularLocation>
        <location evidence="2">Membrane</location>
    </subcellularLocation>
</comment>
<dbReference type="PANTHER" id="PTHR46206">
    <property type="entry name" value="CYTOCHROME P450"/>
    <property type="match status" value="1"/>
</dbReference>
<evidence type="ECO:0000256" key="5">
    <source>
        <dbReference type="ARBA" id="ARBA00022692"/>
    </source>
</evidence>
<evidence type="ECO:0000256" key="12">
    <source>
        <dbReference type="PIRSR" id="PIRSR602403-1"/>
    </source>
</evidence>
<dbReference type="AlphaFoldDB" id="A0A0D0DB73"/>
<keyword evidence="9 12" id="KW-0408">Iron</keyword>
<comment type="similarity">
    <text evidence="3">Belongs to the cytochrome P450 family.</text>
</comment>
<dbReference type="OrthoDB" id="1844152at2759"/>
<dbReference type="Pfam" id="PF00067">
    <property type="entry name" value="p450"/>
    <property type="match status" value="1"/>
</dbReference>
<dbReference type="STRING" id="930991.A0A0D0DB73"/>
<evidence type="ECO:0000256" key="9">
    <source>
        <dbReference type="ARBA" id="ARBA00023004"/>
    </source>
</evidence>
<dbReference type="PRINTS" id="PR00465">
    <property type="entry name" value="EP450IV"/>
</dbReference>
<organism evidence="13 14">
    <name type="scientific">Paxillus rubicundulus Ve08.2h10</name>
    <dbReference type="NCBI Taxonomy" id="930991"/>
    <lineage>
        <taxon>Eukaryota</taxon>
        <taxon>Fungi</taxon>
        <taxon>Dikarya</taxon>
        <taxon>Basidiomycota</taxon>
        <taxon>Agaricomycotina</taxon>
        <taxon>Agaricomycetes</taxon>
        <taxon>Agaricomycetidae</taxon>
        <taxon>Boletales</taxon>
        <taxon>Paxilineae</taxon>
        <taxon>Paxillaceae</taxon>
        <taxon>Paxillus</taxon>
    </lineage>
</organism>
<gene>
    <name evidence="13" type="ORF">PAXRUDRAFT_808393</name>
</gene>
<keyword evidence="5" id="KW-0812">Transmembrane</keyword>
<evidence type="ECO:0000256" key="1">
    <source>
        <dbReference type="ARBA" id="ARBA00001971"/>
    </source>
</evidence>
<evidence type="ECO:0000313" key="13">
    <source>
        <dbReference type="EMBL" id="KIK81321.1"/>
    </source>
</evidence>
<dbReference type="GO" id="GO:0004497">
    <property type="term" value="F:monooxygenase activity"/>
    <property type="evidence" value="ECO:0007669"/>
    <property type="project" value="UniProtKB-KW"/>
</dbReference>
<dbReference type="CDD" id="cd11041">
    <property type="entry name" value="CYP503A1-like"/>
    <property type="match status" value="1"/>
</dbReference>
<dbReference type="PANTHER" id="PTHR46206:SF5">
    <property type="entry name" value="P450, PUTATIVE (EUROFUNG)-RELATED"/>
    <property type="match status" value="1"/>
</dbReference>
<keyword evidence="6 12" id="KW-0479">Metal-binding</keyword>
<evidence type="ECO:0000256" key="3">
    <source>
        <dbReference type="ARBA" id="ARBA00010617"/>
    </source>
</evidence>
<keyword evidence="10" id="KW-0503">Monooxygenase</keyword>
<accession>A0A0D0DB73</accession>
<sequence length="524" mass="58757">MINISPMVRYIVTWFKQLALLIMQFQVPAPQSIIQGAYGLAGIVTAVLVIAKLSKRPNLDAIPTVGCSTWLGSWWAGIRYFSNGADVLREGYERHKGTLFKVAELYRWTVIASGSQFVEELRKASDDELSFAEAANENLKLEYTLGHNVHHNPYHVPIIRLQLTRSIGVLCPDMKDETVTAFEEILDLRDNEWKSVPALQAVQKVLCRTSNRIFVGLPLCRNPDWIDLTVNFALDVVKGGVMIGLFPSVIAPIVARFMTNVPGSARRAVKHLGPIIEERRKCLEEYGKDWADKPNDFLSWLMDDPQGSQTSVEDLSMRILTLNFAAIHSFTQALYSLAANPQYMQPLREEVESIVETHGWSKGALVKMRKIDSFLKESQRMEGVGVVGITRKVMKDFTFSDGTVLPTGTIVTVASEGTQLDNEIYDNADMFDPFRFATMRDQDGEGTKHSFASTSPDYLLFGHGRQACPGRFFAANELKSMLAWVVFAYDVKLEENAARPQSLYIGSAIAAHPTAKVMFRKRVY</sequence>
<keyword evidence="11" id="KW-0472">Membrane</keyword>
<dbReference type="GO" id="GO:0005506">
    <property type="term" value="F:iron ion binding"/>
    <property type="evidence" value="ECO:0007669"/>
    <property type="project" value="InterPro"/>
</dbReference>
<dbReference type="SUPFAM" id="SSF48264">
    <property type="entry name" value="Cytochrome P450"/>
    <property type="match status" value="1"/>
</dbReference>
<dbReference type="EMBL" id="KN825820">
    <property type="protein sequence ID" value="KIK81321.1"/>
    <property type="molecule type" value="Genomic_DNA"/>
</dbReference>
<evidence type="ECO:0000256" key="11">
    <source>
        <dbReference type="ARBA" id="ARBA00023136"/>
    </source>
</evidence>
<evidence type="ECO:0000256" key="10">
    <source>
        <dbReference type="ARBA" id="ARBA00023033"/>
    </source>
</evidence>
<dbReference type="InParanoid" id="A0A0D0DB73"/>
<evidence type="ECO:0000256" key="8">
    <source>
        <dbReference type="ARBA" id="ARBA00023002"/>
    </source>
</evidence>
<reference evidence="13 14" key="1">
    <citation type="submission" date="2014-04" db="EMBL/GenBank/DDBJ databases">
        <authorList>
            <consortium name="DOE Joint Genome Institute"/>
            <person name="Kuo A."/>
            <person name="Kohler A."/>
            <person name="Jargeat P."/>
            <person name="Nagy L.G."/>
            <person name="Floudas D."/>
            <person name="Copeland A."/>
            <person name="Barry K.W."/>
            <person name="Cichocki N."/>
            <person name="Veneault-Fourrey C."/>
            <person name="LaButti K."/>
            <person name="Lindquist E.A."/>
            <person name="Lipzen A."/>
            <person name="Lundell T."/>
            <person name="Morin E."/>
            <person name="Murat C."/>
            <person name="Sun H."/>
            <person name="Tunlid A."/>
            <person name="Henrissat B."/>
            <person name="Grigoriev I.V."/>
            <person name="Hibbett D.S."/>
            <person name="Martin F."/>
            <person name="Nordberg H.P."/>
            <person name="Cantor M.N."/>
            <person name="Hua S.X."/>
        </authorList>
    </citation>
    <scope>NUCLEOTIDE SEQUENCE [LARGE SCALE GENOMIC DNA]</scope>
    <source>
        <strain evidence="13 14">Ve08.2h10</strain>
    </source>
</reference>
<dbReference type="Gene3D" id="1.10.630.10">
    <property type="entry name" value="Cytochrome P450"/>
    <property type="match status" value="1"/>
</dbReference>
<keyword evidence="14" id="KW-1185">Reference proteome</keyword>
<evidence type="ECO:0000256" key="4">
    <source>
        <dbReference type="ARBA" id="ARBA00022617"/>
    </source>
</evidence>
<dbReference type="GO" id="GO:0016705">
    <property type="term" value="F:oxidoreductase activity, acting on paired donors, with incorporation or reduction of molecular oxygen"/>
    <property type="evidence" value="ECO:0007669"/>
    <property type="project" value="InterPro"/>
</dbReference>
<reference evidence="14" key="2">
    <citation type="submission" date="2015-01" db="EMBL/GenBank/DDBJ databases">
        <title>Evolutionary Origins and Diversification of the Mycorrhizal Mutualists.</title>
        <authorList>
            <consortium name="DOE Joint Genome Institute"/>
            <consortium name="Mycorrhizal Genomics Consortium"/>
            <person name="Kohler A."/>
            <person name="Kuo A."/>
            <person name="Nagy L.G."/>
            <person name="Floudas D."/>
            <person name="Copeland A."/>
            <person name="Barry K.W."/>
            <person name="Cichocki N."/>
            <person name="Veneault-Fourrey C."/>
            <person name="LaButti K."/>
            <person name="Lindquist E.A."/>
            <person name="Lipzen A."/>
            <person name="Lundell T."/>
            <person name="Morin E."/>
            <person name="Murat C."/>
            <person name="Riley R."/>
            <person name="Ohm R."/>
            <person name="Sun H."/>
            <person name="Tunlid A."/>
            <person name="Henrissat B."/>
            <person name="Grigoriev I.V."/>
            <person name="Hibbett D.S."/>
            <person name="Martin F."/>
        </authorList>
    </citation>
    <scope>NUCLEOTIDE SEQUENCE [LARGE SCALE GENOMIC DNA]</scope>
    <source>
        <strain evidence="14">Ve08.2h10</strain>
    </source>
</reference>
<evidence type="ECO:0000256" key="7">
    <source>
        <dbReference type="ARBA" id="ARBA00022989"/>
    </source>
</evidence>
<keyword evidence="8" id="KW-0560">Oxidoreductase</keyword>
<dbReference type="HOGENOM" id="CLU_022195_0_2_1"/>
<name>A0A0D0DB73_9AGAM</name>
<dbReference type="InterPro" id="IPR002403">
    <property type="entry name" value="Cyt_P450_E_grp-IV"/>
</dbReference>
<evidence type="ECO:0000313" key="14">
    <source>
        <dbReference type="Proteomes" id="UP000054538"/>
    </source>
</evidence>
<evidence type="ECO:0000256" key="2">
    <source>
        <dbReference type="ARBA" id="ARBA00004370"/>
    </source>
</evidence>
<proteinExistence type="inferred from homology"/>
<keyword evidence="7" id="KW-1133">Transmembrane helix</keyword>
<dbReference type="InterPro" id="IPR036396">
    <property type="entry name" value="Cyt_P450_sf"/>
</dbReference>
<evidence type="ECO:0008006" key="15">
    <source>
        <dbReference type="Google" id="ProtNLM"/>
    </source>
</evidence>
<evidence type="ECO:0000256" key="6">
    <source>
        <dbReference type="ARBA" id="ARBA00022723"/>
    </source>
</evidence>
<comment type="cofactor">
    <cofactor evidence="1 12">
        <name>heme</name>
        <dbReference type="ChEBI" id="CHEBI:30413"/>
    </cofactor>
</comment>
<keyword evidence="4 12" id="KW-0349">Heme</keyword>
<feature type="binding site" description="axial binding residue" evidence="12">
    <location>
        <position position="468"/>
    </location>
    <ligand>
        <name>heme</name>
        <dbReference type="ChEBI" id="CHEBI:30413"/>
    </ligand>
    <ligandPart>
        <name>Fe</name>
        <dbReference type="ChEBI" id="CHEBI:18248"/>
    </ligandPart>
</feature>
<dbReference type="InterPro" id="IPR001128">
    <property type="entry name" value="Cyt_P450"/>
</dbReference>
<dbReference type="GO" id="GO:0020037">
    <property type="term" value="F:heme binding"/>
    <property type="evidence" value="ECO:0007669"/>
    <property type="project" value="InterPro"/>
</dbReference>
<dbReference type="GO" id="GO:0016020">
    <property type="term" value="C:membrane"/>
    <property type="evidence" value="ECO:0007669"/>
    <property type="project" value="UniProtKB-SubCell"/>
</dbReference>
<dbReference type="Proteomes" id="UP000054538">
    <property type="component" value="Unassembled WGS sequence"/>
</dbReference>
<protein>
    <recommendedName>
        <fullName evidence="15">Cytochrome P450</fullName>
    </recommendedName>
</protein>